<feature type="transmembrane region" description="Helical" evidence="1">
    <location>
        <begin position="20"/>
        <end position="44"/>
    </location>
</feature>
<dbReference type="EMBL" id="JAFBFC010000003">
    <property type="protein sequence ID" value="MBM7703263.1"/>
    <property type="molecule type" value="Genomic_DNA"/>
</dbReference>
<dbReference type="Proteomes" id="UP000809829">
    <property type="component" value="Unassembled WGS sequence"/>
</dbReference>
<reference evidence="2 3" key="1">
    <citation type="submission" date="2021-01" db="EMBL/GenBank/DDBJ databases">
        <title>Genomic Encyclopedia of Type Strains, Phase IV (KMG-IV): sequencing the most valuable type-strain genomes for metagenomic binning, comparative biology and taxonomic classification.</title>
        <authorList>
            <person name="Goeker M."/>
        </authorList>
    </citation>
    <scope>NUCLEOTIDE SEQUENCE [LARGE SCALE GENOMIC DNA]</scope>
    <source>
        <strain evidence="2 3">DSM 104297</strain>
    </source>
</reference>
<dbReference type="InterPro" id="IPR012538">
    <property type="entry name" value="Cyt_c_oxidase_su2a"/>
</dbReference>
<keyword evidence="1" id="KW-1133">Transmembrane helix</keyword>
<keyword evidence="3" id="KW-1185">Reference proteome</keyword>
<evidence type="ECO:0000313" key="3">
    <source>
        <dbReference type="Proteomes" id="UP000809829"/>
    </source>
</evidence>
<keyword evidence="1" id="KW-0472">Membrane</keyword>
<proteinExistence type="predicted"/>
<dbReference type="RefSeq" id="WP_205186868.1">
    <property type="nucleotide sequence ID" value="NZ_JAFBFC010000003.1"/>
</dbReference>
<keyword evidence="1" id="KW-0812">Transmembrane</keyword>
<gene>
    <name evidence="2" type="ORF">JOC83_002110</name>
</gene>
<accession>A0ABS2QVN9</accession>
<evidence type="ECO:0000313" key="2">
    <source>
        <dbReference type="EMBL" id="MBM7703263.1"/>
    </source>
</evidence>
<organism evidence="2 3">
    <name type="scientific">Priestia iocasae</name>
    <dbReference type="NCBI Taxonomy" id="2291674"/>
    <lineage>
        <taxon>Bacteria</taxon>
        <taxon>Bacillati</taxon>
        <taxon>Bacillota</taxon>
        <taxon>Bacilli</taxon>
        <taxon>Bacillales</taxon>
        <taxon>Bacillaceae</taxon>
        <taxon>Priestia</taxon>
    </lineage>
</organism>
<name>A0ABS2QVN9_9BACI</name>
<dbReference type="Pfam" id="PF08113">
    <property type="entry name" value="CoxIIa"/>
    <property type="match status" value="1"/>
</dbReference>
<evidence type="ECO:0000256" key="1">
    <source>
        <dbReference type="SAM" id="Phobius"/>
    </source>
</evidence>
<protein>
    <submittedName>
        <fullName evidence="2">Heme/copper-type cytochrome/quinol oxidase subunit 2</fullName>
    </submittedName>
</protein>
<sequence length="48" mass="5517">MAQLQHETKKTKVEDSKTLIGTLSSVLLLGIFLIVTWFSVYFLFLSRL</sequence>
<comment type="caution">
    <text evidence="2">The sequence shown here is derived from an EMBL/GenBank/DDBJ whole genome shotgun (WGS) entry which is preliminary data.</text>
</comment>